<dbReference type="RefSeq" id="WP_137635446.1">
    <property type="nucleotide sequence ID" value="NZ_BJDL01000022.1"/>
</dbReference>
<organism evidence="1 2">
    <name type="scientific">Lactiplantibacillus songbeiensis</name>
    <dbReference type="NCBI Taxonomy" id="2559920"/>
    <lineage>
        <taxon>Bacteria</taxon>
        <taxon>Bacillati</taxon>
        <taxon>Bacillota</taxon>
        <taxon>Bacilli</taxon>
        <taxon>Lactobacillales</taxon>
        <taxon>Lactobacillaceae</taxon>
        <taxon>Lactiplantibacillus</taxon>
    </lineage>
</organism>
<evidence type="ECO:0000313" key="1">
    <source>
        <dbReference type="EMBL" id="MFD1421773.1"/>
    </source>
</evidence>
<name>A0ABW4C4K0_9LACO</name>
<sequence length="74" mass="8893">MQHLKTNVFEWIDELYDNVWIHVDVLDELLVARQVVEREIQRRAWHVFDPVTLTTDERVIYQAQVNQIKAAFAE</sequence>
<dbReference type="Proteomes" id="UP001597188">
    <property type="component" value="Unassembled WGS sequence"/>
</dbReference>
<proteinExistence type="predicted"/>
<accession>A0ABW4C4K0</accession>
<evidence type="ECO:0000313" key="2">
    <source>
        <dbReference type="Proteomes" id="UP001597188"/>
    </source>
</evidence>
<gene>
    <name evidence="1" type="ORF">ACFQ5L_12570</name>
</gene>
<keyword evidence="2" id="KW-1185">Reference proteome</keyword>
<reference evidence="2" key="1">
    <citation type="journal article" date="2019" name="Int. J. Syst. Evol. Microbiol.">
        <title>The Global Catalogue of Microorganisms (GCM) 10K type strain sequencing project: providing services to taxonomists for standard genome sequencing and annotation.</title>
        <authorList>
            <consortium name="The Broad Institute Genomics Platform"/>
            <consortium name="The Broad Institute Genome Sequencing Center for Infectious Disease"/>
            <person name="Wu L."/>
            <person name="Ma J."/>
        </authorList>
    </citation>
    <scope>NUCLEOTIDE SEQUENCE [LARGE SCALE GENOMIC DNA]</scope>
    <source>
        <strain evidence="2">CCM 8931</strain>
    </source>
</reference>
<protein>
    <submittedName>
        <fullName evidence="1">Uncharacterized protein</fullName>
    </submittedName>
</protein>
<dbReference type="EMBL" id="JBHTOJ010000045">
    <property type="protein sequence ID" value="MFD1421773.1"/>
    <property type="molecule type" value="Genomic_DNA"/>
</dbReference>
<comment type="caution">
    <text evidence="1">The sequence shown here is derived from an EMBL/GenBank/DDBJ whole genome shotgun (WGS) entry which is preliminary data.</text>
</comment>